<dbReference type="Proteomes" id="UP001143463">
    <property type="component" value="Unassembled WGS sequence"/>
</dbReference>
<reference evidence="1" key="2">
    <citation type="submission" date="2023-01" db="EMBL/GenBank/DDBJ databases">
        <authorList>
            <person name="Sun Q."/>
            <person name="Evtushenko L."/>
        </authorList>
    </citation>
    <scope>NUCLEOTIDE SEQUENCE</scope>
    <source>
        <strain evidence="1">VKM Ac-1069</strain>
    </source>
</reference>
<reference evidence="1" key="1">
    <citation type="journal article" date="2014" name="Int. J. Syst. Evol. Microbiol.">
        <title>Complete genome sequence of Corynebacterium casei LMG S-19264T (=DSM 44701T), isolated from a smear-ripened cheese.</title>
        <authorList>
            <consortium name="US DOE Joint Genome Institute (JGI-PGF)"/>
            <person name="Walter F."/>
            <person name="Albersmeier A."/>
            <person name="Kalinowski J."/>
            <person name="Ruckert C."/>
        </authorList>
    </citation>
    <scope>NUCLEOTIDE SEQUENCE</scope>
    <source>
        <strain evidence="1">VKM Ac-1069</strain>
    </source>
</reference>
<dbReference type="RefSeq" id="WP_051737152.1">
    <property type="nucleotide sequence ID" value="NZ_BAAAUZ010000011.1"/>
</dbReference>
<evidence type="ECO:0000313" key="2">
    <source>
        <dbReference type="Proteomes" id="UP001143463"/>
    </source>
</evidence>
<protein>
    <submittedName>
        <fullName evidence="1">Uncharacterized protein</fullName>
    </submittedName>
</protein>
<organism evidence="1 2">
    <name type="scientific">Pseudonocardia halophobica</name>
    <dbReference type="NCBI Taxonomy" id="29401"/>
    <lineage>
        <taxon>Bacteria</taxon>
        <taxon>Bacillati</taxon>
        <taxon>Actinomycetota</taxon>
        <taxon>Actinomycetes</taxon>
        <taxon>Pseudonocardiales</taxon>
        <taxon>Pseudonocardiaceae</taxon>
        <taxon>Pseudonocardia</taxon>
    </lineage>
</organism>
<dbReference type="AlphaFoldDB" id="A0A9W6NUZ5"/>
<proteinExistence type="predicted"/>
<keyword evidence="2" id="KW-1185">Reference proteome</keyword>
<sequence length="74" mass="8233">MSEEPTTRTSPPLTLQREPVEGNCPRCAATELARYPVLSEGGWFQVVKCGNCLNSVSRERWNLLGPIQLLSDMV</sequence>
<gene>
    <name evidence="1" type="ORF">GCM10017577_10070</name>
</gene>
<evidence type="ECO:0000313" key="1">
    <source>
        <dbReference type="EMBL" id="GLL09867.1"/>
    </source>
</evidence>
<name>A0A9W6NUZ5_9PSEU</name>
<comment type="caution">
    <text evidence="1">The sequence shown here is derived from an EMBL/GenBank/DDBJ whole genome shotgun (WGS) entry which is preliminary data.</text>
</comment>
<dbReference type="EMBL" id="BSFQ01000003">
    <property type="protein sequence ID" value="GLL09867.1"/>
    <property type="molecule type" value="Genomic_DNA"/>
</dbReference>
<accession>A0A9W6NUZ5</accession>